<evidence type="ECO:0000313" key="1">
    <source>
        <dbReference type="EMBL" id="VVN98648.1"/>
    </source>
</evidence>
<dbReference type="EMBL" id="CABVHY010000010">
    <property type="protein sequence ID" value="VVN98648.1"/>
    <property type="molecule type" value="Genomic_DNA"/>
</dbReference>
<reference evidence="3 4" key="1">
    <citation type="submission" date="2019-09" db="EMBL/GenBank/DDBJ databases">
        <authorList>
            <person name="Chandra G."/>
            <person name="Truman W A."/>
        </authorList>
    </citation>
    <scope>NUCLEOTIDE SEQUENCE [LARGE SCALE GENOMIC DNA]</scope>
    <source>
        <strain evidence="3">PS723</strain>
    </source>
</reference>
<dbReference type="AlphaFoldDB" id="A0A5E7FUW2"/>
<protein>
    <submittedName>
        <fullName evidence="3">Uncharacterized protein</fullName>
    </submittedName>
</protein>
<evidence type="ECO:0000313" key="3">
    <source>
        <dbReference type="EMBL" id="VVO43139.1"/>
    </source>
</evidence>
<dbReference type="EMBL" id="CABVHY010000048">
    <property type="protein sequence ID" value="VVO43139.1"/>
    <property type="molecule type" value="Genomic_DNA"/>
</dbReference>
<dbReference type="EMBL" id="CABVHY010000023">
    <property type="protein sequence ID" value="VVO21286.1"/>
    <property type="molecule type" value="Genomic_DNA"/>
</dbReference>
<organism evidence="3 4">
    <name type="scientific">Pseudomonas fluorescens</name>
    <dbReference type="NCBI Taxonomy" id="294"/>
    <lineage>
        <taxon>Bacteria</taxon>
        <taxon>Pseudomonadati</taxon>
        <taxon>Pseudomonadota</taxon>
        <taxon>Gammaproteobacteria</taxon>
        <taxon>Pseudomonadales</taxon>
        <taxon>Pseudomonadaceae</taxon>
        <taxon>Pseudomonas</taxon>
    </lineage>
</organism>
<name>A0A5E7FUW2_PSEFL</name>
<accession>A0A5E7FUW2</accession>
<proteinExistence type="predicted"/>
<evidence type="ECO:0000313" key="4">
    <source>
        <dbReference type="Proteomes" id="UP000379480"/>
    </source>
</evidence>
<sequence>MFAALDNPARQGLSWNIDAVATEYFFEAMQGQAVDVFGRQQHRQDTWASHAFFNQLSGLVRCNWCGFAIAATVDLAHMFDHADLHRHDFELLADFLANAVFTATAGAGQLVIGQFMDDFDTRKIGGQRLAFAPSLGRSYNLFFNRFVDRLGHAFSFIEQGHLRRRGIGRLL</sequence>
<dbReference type="Proteomes" id="UP000379480">
    <property type="component" value="Unassembled WGS sequence"/>
</dbReference>
<gene>
    <name evidence="1" type="ORF">PS723_02460</name>
    <name evidence="2" type="ORF">PS723_04226</name>
    <name evidence="3" type="ORF">PS723_06125</name>
</gene>
<evidence type="ECO:0000313" key="2">
    <source>
        <dbReference type="EMBL" id="VVO21286.1"/>
    </source>
</evidence>